<dbReference type="KEGG" id="yrh:AABB31_15010"/>
<dbReference type="AlphaFoldDB" id="A0AAN0NHP8"/>
<dbReference type="Proteomes" id="UP001470809">
    <property type="component" value="Chromosome"/>
</dbReference>
<dbReference type="RefSeq" id="WP_342075687.1">
    <property type="nucleotide sequence ID" value="NZ_CP151767.2"/>
</dbReference>
<dbReference type="InterPro" id="IPR029058">
    <property type="entry name" value="AB_hydrolase_fold"/>
</dbReference>
<gene>
    <name evidence="2" type="ORF">AABB31_15010</name>
</gene>
<feature type="transmembrane region" description="Helical" evidence="1">
    <location>
        <begin position="533"/>
        <end position="553"/>
    </location>
</feature>
<dbReference type="Gene3D" id="3.40.50.1820">
    <property type="entry name" value="alpha/beta hydrolase"/>
    <property type="match status" value="2"/>
</dbReference>
<keyword evidence="1" id="KW-0472">Membrane</keyword>
<reference evidence="3" key="1">
    <citation type="submission" date="2024-04" db="EMBL/GenBank/DDBJ databases">
        <title>Phylogenomic analyses of a clade within the roseobacter group suggest taxonomic reassignments of species of the genera Aestuariivita, Citreicella, Loktanella, Nautella, Pelagibaca, Ruegeria, Thalassobius, Thiobacimonas and Tropicibacter, and the proposal o.</title>
        <authorList>
            <person name="Jeon C.O."/>
        </authorList>
    </citation>
    <scope>NUCLEOTIDE SEQUENCE [LARGE SCALE GENOMIC DNA]</scope>
    <source>
        <strain evidence="3">SS1-5</strain>
    </source>
</reference>
<keyword evidence="1" id="KW-0812">Transmembrane</keyword>
<dbReference type="SUPFAM" id="SSF53474">
    <property type="entry name" value="alpha/beta-Hydrolases"/>
    <property type="match status" value="2"/>
</dbReference>
<evidence type="ECO:0000256" key="1">
    <source>
        <dbReference type="SAM" id="Phobius"/>
    </source>
</evidence>
<keyword evidence="3" id="KW-1185">Reference proteome</keyword>
<dbReference type="EMBL" id="CP151767">
    <property type="protein sequence ID" value="WZU66362.1"/>
    <property type="molecule type" value="Genomic_DNA"/>
</dbReference>
<keyword evidence="1" id="KW-1133">Transmembrane helix</keyword>
<organism evidence="2 3">
    <name type="scientific">Yoonia rhodophyticola</name>
    <dbReference type="NCBI Taxonomy" id="3137370"/>
    <lineage>
        <taxon>Bacteria</taxon>
        <taxon>Pseudomonadati</taxon>
        <taxon>Pseudomonadota</taxon>
        <taxon>Alphaproteobacteria</taxon>
        <taxon>Rhodobacterales</taxon>
        <taxon>Paracoccaceae</taxon>
        <taxon>Yoonia</taxon>
    </lineage>
</organism>
<protein>
    <recommendedName>
        <fullName evidence="4">Alpha/beta hydrolase</fullName>
    </recommendedName>
</protein>
<evidence type="ECO:0008006" key="4">
    <source>
        <dbReference type="Google" id="ProtNLM"/>
    </source>
</evidence>
<sequence length="605" mass="66839">MQADRLVVLIRGWTDGDEFFLKPEGHVGGRFPEAFVDFVDELHTDGELLQPKFDTKAHDMSGFSLSDPADLVAHVLKAIETKLAEKDFAKITIAGFSTGALFARAVLVEANGIGPDGNFDPKLKRPWADKIDRWISMAGILRGWTISSSTSIGGRMLGPGLVGATKLWGMLNGGKLPLVSAVEQGMPFVVNTRLRQIELEKILKDPGDQRLTHGLPLMINLLGTRDQFISPSDCIEPSPPEEHVFLEVPSTNHLRMLDVSSDTQETAARRKIIKLAFTSTEGDIKARTGLIVERDDLNDFFDELDRPETDLLDDKVSAVKHAVIVLHGIRDHGFWTKRIAKRIKSRGVRTLFRAPSPSYGYFSVLDFLNPWRRKKQARWLLQQYADVRSCFRDAEISFVGHSNGTYLFKEVMALSSAVRFKHVYLAGSVLRRDLHWDRFAAQIEGDIVNVKSAGDWVVGCLPSAMERLGLRFLDVGGAGYFGFTNPPQSNRLFERDIEGSHNAGVSEKSWQAIADFVVDDKIQPQTEVTSPRGLQGLVFLAPALLIAMALFFVVVLDRLAVLLSHILGPVPSVVASVSAGTADGSVQLGFVVLLLLAFGRVARIF</sequence>
<evidence type="ECO:0000313" key="2">
    <source>
        <dbReference type="EMBL" id="WZU66362.1"/>
    </source>
</evidence>
<feature type="transmembrane region" description="Helical" evidence="1">
    <location>
        <begin position="585"/>
        <end position="602"/>
    </location>
</feature>
<reference evidence="2 3" key="2">
    <citation type="submission" date="2024-08" db="EMBL/GenBank/DDBJ databases">
        <title>Phylogenomic analyses of a clade within the roseobacter group suggest taxonomic reassignments of species of the genera Aestuariivita, Citreicella, Loktanella, Nautella, Pelagibaca, Ruegeria, Thalassobius, Thiobacimonas and Tropicibacter, and the proposal o.</title>
        <authorList>
            <person name="Jeon C.O."/>
        </authorList>
    </citation>
    <scope>NUCLEOTIDE SEQUENCE [LARGE SCALE GENOMIC DNA]</scope>
    <source>
        <strain evidence="2 3">SS1-5</strain>
    </source>
</reference>
<feature type="transmembrane region" description="Helical" evidence="1">
    <location>
        <begin position="560"/>
        <end position="579"/>
    </location>
</feature>
<name>A0AAN0NHP8_9RHOB</name>
<evidence type="ECO:0000313" key="3">
    <source>
        <dbReference type="Proteomes" id="UP001470809"/>
    </source>
</evidence>
<proteinExistence type="predicted"/>
<accession>A0AAN0NHP8</accession>